<reference evidence="1 2" key="1">
    <citation type="journal article" date="2015" name="Int. J. Syst. Evol. Microbiol.">
        <title>Acinetobacter equi sp. nov. isolated from horse faeces.</title>
        <authorList>
            <person name="Poppel M.T."/>
            <person name="Skiebe E."/>
            <person name="Laue M."/>
            <person name="Bergmann H."/>
            <person name="Ebersberger I."/>
            <person name="Garn T."/>
            <person name="Fruth A."/>
            <person name="Baumgardt S."/>
            <person name="Busse H.J."/>
            <person name="Wilharm G."/>
        </authorList>
    </citation>
    <scope>NUCLEOTIDE SEQUENCE [LARGE SCALE GENOMIC DNA]</scope>
    <source>
        <strain evidence="1 2">114</strain>
    </source>
</reference>
<dbReference type="OrthoDB" id="8591913at2"/>
<dbReference type="KEGG" id="aei:AOY20_01025"/>
<gene>
    <name evidence="1" type="ORF">AOY20_01025</name>
</gene>
<sequence length="88" mass="10065">MQNHLIVDATTIEKELFDRYGPLIADDALRIALGYKTTDAFRQALTRKTVPIPIFTFPNRRGKYALVKDVATWLANQRNSSLDPNHNH</sequence>
<dbReference type="EMBL" id="CP012808">
    <property type="protein sequence ID" value="ALH94236.1"/>
    <property type="molecule type" value="Genomic_DNA"/>
</dbReference>
<protein>
    <recommendedName>
        <fullName evidence="3">Pyocin activator protein PrtN</fullName>
    </recommendedName>
</protein>
<keyword evidence="2" id="KW-1185">Reference proteome</keyword>
<name>A0A0N9VLJ5_9GAMM</name>
<dbReference type="STRING" id="1324350.AOY20_01025"/>
<dbReference type="RefSeq" id="WP_054580152.1">
    <property type="nucleotide sequence ID" value="NZ_CP012808.1"/>
</dbReference>
<dbReference type="Proteomes" id="UP000064939">
    <property type="component" value="Chromosome"/>
</dbReference>
<evidence type="ECO:0008006" key="3">
    <source>
        <dbReference type="Google" id="ProtNLM"/>
    </source>
</evidence>
<evidence type="ECO:0000313" key="2">
    <source>
        <dbReference type="Proteomes" id="UP000064939"/>
    </source>
</evidence>
<accession>A0A0N9VLJ5</accession>
<proteinExistence type="predicted"/>
<organism evidence="1 2">
    <name type="scientific">Acinetobacter equi</name>
    <dbReference type="NCBI Taxonomy" id="1324350"/>
    <lineage>
        <taxon>Bacteria</taxon>
        <taxon>Pseudomonadati</taxon>
        <taxon>Pseudomonadota</taxon>
        <taxon>Gammaproteobacteria</taxon>
        <taxon>Moraxellales</taxon>
        <taxon>Moraxellaceae</taxon>
        <taxon>Acinetobacter</taxon>
    </lineage>
</organism>
<evidence type="ECO:0000313" key="1">
    <source>
        <dbReference type="EMBL" id="ALH94236.1"/>
    </source>
</evidence>
<dbReference type="AlphaFoldDB" id="A0A0N9VLJ5"/>